<dbReference type="SMART" id="SM00241">
    <property type="entry name" value="ZP"/>
    <property type="match status" value="1"/>
</dbReference>
<feature type="domain" description="VWFA" evidence="9">
    <location>
        <begin position="835"/>
        <end position="1038"/>
    </location>
</feature>
<evidence type="ECO:0000256" key="1">
    <source>
        <dbReference type="ARBA" id="ARBA00004251"/>
    </source>
</evidence>
<reference evidence="11" key="1">
    <citation type="submission" date="2020-10" db="EMBL/GenBank/DDBJ databases">
        <authorList>
            <person name="Kikuchi T."/>
        </authorList>
    </citation>
    <scope>NUCLEOTIDE SEQUENCE</scope>
    <source>
        <strain evidence="11">NKZ352</strain>
    </source>
</reference>
<dbReference type="InterPro" id="IPR051962">
    <property type="entry name" value="Cuticlin"/>
</dbReference>
<dbReference type="InterPro" id="IPR002035">
    <property type="entry name" value="VWF_A"/>
</dbReference>
<evidence type="ECO:0000313" key="11">
    <source>
        <dbReference type="EMBL" id="CAD6196579.1"/>
    </source>
</evidence>
<dbReference type="EMBL" id="CAJGYM010000075">
    <property type="protein sequence ID" value="CAD6196579.1"/>
    <property type="molecule type" value="Genomic_DNA"/>
</dbReference>
<dbReference type="InterPro" id="IPR001507">
    <property type="entry name" value="ZP_dom"/>
</dbReference>
<dbReference type="SMART" id="SM00327">
    <property type="entry name" value="VWA"/>
    <property type="match status" value="1"/>
</dbReference>
<feature type="compositionally biased region" description="Low complexity" evidence="8">
    <location>
        <begin position="299"/>
        <end position="353"/>
    </location>
</feature>
<gene>
    <name evidence="11" type="ORF">CAUJ_LOCUS12493</name>
</gene>
<dbReference type="PROSITE" id="PS51034">
    <property type="entry name" value="ZP_2"/>
    <property type="match status" value="1"/>
</dbReference>
<comment type="caution">
    <text evidence="11">The sequence shown here is derived from an EMBL/GenBank/DDBJ whole genome shotgun (WGS) entry which is preliminary data.</text>
</comment>
<keyword evidence="2" id="KW-0193">Cuticle</keyword>
<dbReference type="PANTHER" id="PTHR22907">
    <property type="entry name" value="GH04558P"/>
    <property type="match status" value="1"/>
</dbReference>
<feature type="domain" description="ZP" evidence="10">
    <location>
        <begin position="1091"/>
        <end position="1337"/>
    </location>
</feature>
<feature type="compositionally biased region" description="Low complexity" evidence="8">
    <location>
        <begin position="31"/>
        <end position="43"/>
    </location>
</feature>
<sequence>MFRGPPAHVPLPQRSINRGYQPPPKPITFNPPRSHPSSAPARPFNGKIQQEPYKPISPSFARPSINIDHRSRHVQTPQNWQLQQLHQQHPQRFQQPQLTRDAFAPRPGHFRLPTVTAPTRTVFQGPVDPVNNIIIHLYLNAKDKQSHTELRAPPVRGVFGIGTSHGGPGTHTDPIIITKDFDRDTLEFVESKKADQMVESGPANIVEVRAMVSSPKTMENKLNKAVNTELNRAIPVVLNRMRGGSTTDMDGELRKELEEALVDELAKNLGDTIDNTEVTEEDLSKLIEEGFNEVNEQETTTTRRFTTTTTARTTQRPTTTSTTPTTTTTSTTTPRPTTTTRRTTTTSRTTTTTEQPQKPADSEEYSEETADSEEPFENVAPEFEPTTEQTPPPRTWRITTTTPKIIITSATSRIVATTTTTSTRRPTTTSTTTSAPEVTRKTTMWRPWMTSSTSTTTTPTTTTRRTTPEAVTTTTKASTTPPTTPYYTSERATTKYGDNGQHIFIVPGFKPNKTAVTTIDFSEDSNQLPFEGTIISSDNEEFSTVTATLPHRTSTAASRPQIVTTTTASSFAAANMPQSPIVESNDVTPRPHIPTLEELSFKTKKPLIEVQPARIPPHIGVVSLSSEEDDVTTSRVTTQPSKTTAAPTTKTTTTEPITITIPLPESDEERTTSSEVVVVTKPKPTSFGEANMMPKEKMKTWETSSEEPGEEKKQQKWHVLETTVTSSTSTTTSKPTVAHTMATIAFTKSTEEYTESDELREQLPNLPTTSKEAPPHVTVTSSESRDITAPTNPTPLKSSKKPETQQEIQPLPDSIVVNNEPCPTPNDPSDRNRTDVLFLLDSSNAFTEQKFSRAIDLIVDTVEHFNNIGPNGVQVSLVQYNDEPYLEFSLRKHVCKKFLIDDIIDTEYMAGGSQLGKALSKVSQFAFTKKRVEITKGSTKDATKVANRNAQTRPIRVAKGDRPDAENILIIVTDGQTDDRVQEPVQLAKENGATVLVISTLKADKNYVSELAAHRADNLFALDDEPHQQLAEKIARRIAHVSGGGAGPAPSAEPEKIATTTVMPGRADNKLVQENPPRPAAVESNGIVHLQCVAGGFKINLTPPAGFKGLAAVKGYADVPQCKTTVSQNGNTSLFVANEECGVTQVKSLDPRGLNSSLVLHLLHDEKLVTGEDRAYLLQCFIGLPDEAELSTNLDISQSELTIAETISLSSIPPTCSYSIRGNSPNGPVVKEAVVGQTIYHRWDCDGNKETNNVYGIQIHSCYASDDVERRFAFLDSRGCSSDLAILSDPTYSDDTLSAYAVSHVFNIGDAESLKFVCKLSLCTRDGDGCEGVTPPSCGANQTDLLLTRRLIRHQNSAVEEALTSALSTKVGVANRDDGDGLLASMIGNKVFWIIAAAALVSTVAIAIMAKYPGTSDASSTTTGPSSISDLQNPNRPPTEIASLNSLDVSDVQRNEGFSQFLTTFDRSQLMHGEVTASVIYTLLLDVGFFVRIGVWNFEDSKETLQIGGNDVLLEEVLRGGKILVEDVGERCCFEPDDRIHLEGTDGVEKVEPILDLKKSNKYYPERFPIKTKVQICLFSCSAALQSGSSNEKMNPSEGKYDGLNDEWQERIGLNGNKTGNLKVKGTQTT</sequence>
<keyword evidence="4" id="KW-0812">Transmembrane</keyword>
<evidence type="ECO:0000313" key="12">
    <source>
        <dbReference type="Proteomes" id="UP000835052"/>
    </source>
</evidence>
<feature type="compositionally biased region" description="Polar residues" evidence="8">
    <location>
        <begin position="1416"/>
        <end position="1434"/>
    </location>
</feature>
<keyword evidence="7" id="KW-0472">Membrane</keyword>
<dbReference type="Proteomes" id="UP000835052">
    <property type="component" value="Unassembled WGS sequence"/>
</dbReference>
<evidence type="ECO:0000256" key="6">
    <source>
        <dbReference type="ARBA" id="ARBA00022989"/>
    </source>
</evidence>
<dbReference type="OrthoDB" id="10256829at2759"/>
<feature type="region of interest" description="Disordered" evidence="8">
    <location>
        <begin position="626"/>
        <end position="653"/>
    </location>
</feature>
<keyword evidence="12" id="KW-1185">Reference proteome</keyword>
<feature type="compositionally biased region" description="Low complexity" evidence="8">
    <location>
        <begin position="381"/>
        <end position="397"/>
    </location>
</feature>
<evidence type="ECO:0000256" key="2">
    <source>
        <dbReference type="ARBA" id="ARBA00022460"/>
    </source>
</evidence>
<dbReference type="GO" id="GO:0005886">
    <property type="term" value="C:plasma membrane"/>
    <property type="evidence" value="ECO:0007669"/>
    <property type="project" value="UniProtKB-SubCell"/>
</dbReference>
<evidence type="ECO:0000259" key="10">
    <source>
        <dbReference type="PROSITE" id="PS51034"/>
    </source>
</evidence>
<dbReference type="SUPFAM" id="SSF53300">
    <property type="entry name" value="vWA-like"/>
    <property type="match status" value="1"/>
</dbReference>
<evidence type="ECO:0008006" key="13">
    <source>
        <dbReference type="Google" id="ProtNLM"/>
    </source>
</evidence>
<name>A0A8S1HLH6_9PELO</name>
<protein>
    <recommendedName>
        <fullName evidence="13">ZP domain-containing protein</fullName>
    </recommendedName>
</protein>
<feature type="region of interest" description="Disordered" evidence="8">
    <location>
        <begin position="293"/>
        <end position="397"/>
    </location>
</feature>
<feature type="region of interest" description="Disordered" evidence="8">
    <location>
        <begin position="764"/>
        <end position="807"/>
    </location>
</feature>
<feature type="compositionally biased region" description="Acidic residues" evidence="8">
    <location>
        <begin position="362"/>
        <end position="376"/>
    </location>
</feature>
<feature type="region of interest" description="Disordered" evidence="8">
    <location>
        <begin position="1415"/>
        <end position="1435"/>
    </location>
</feature>
<evidence type="ECO:0000256" key="5">
    <source>
        <dbReference type="ARBA" id="ARBA00022729"/>
    </source>
</evidence>
<keyword evidence="3" id="KW-1003">Cell membrane</keyword>
<evidence type="ECO:0000259" key="9">
    <source>
        <dbReference type="PROSITE" id="PS50234"/>
    </source>
</evidence>
<dbReference type="GO" id="GO:0042302">
    <property type="term" value="F:structural constituent of cuticle"/>
    <property type="evidence" value="ECO:0007669"/>
    <property type="project" value="UniProtKB-KW"/>
</dbReference>
<feature type="region of interest" description="Disordered" evidence="8">
    <location>
        <begin position="417"/>
        <end position="489"/>
    </location>
</feature>
<dbReference type="PRINTS" id="PR00453">
    <property type="entry name" value="VWFADOMAIN"/>
</dbReference>
<evidence type="ECO:0000256" key="7">
    <source>
        <dbReference type="ARBA" id="ARBA00023136"/>
    </source>
</evidence>
<proteinExistence type="predicted"/>
<dbReference type="CDD" id="cd01450">
    <property type="entry name" value="vWFA_subfamily_ECM"/>
    <property type="match status" value="1"/>
</dbReference>
<dbReference type="PANTHER" id="PTHR22907:SF40">
    <property type="entry name" value="TRANSMEMBRANE PROTEIN-RELATED"/>
    <property type="match status" value="1"/>
</dbReference>
<dbReference type="Gene3D" id="3.40.50.410">
    <property type="entry name" value="von Willebrand factor, type A domain"/>
    <property type="match status" value="1"/>
</dbReference>
<dbReference type="PROSITE" id="PS50234">
    <property type="entry name" value="VWFA"/>
    <property type="match status" value="1"/>
</dbReference>
<keyword evidence="6" id="KW-1133">Transmembrane helix</keyword>
<evidence type="ECO:0000256" key="8">
    <source>
        <dbReference type="SAM" id="MobiDB-lite"/>
    </source>
</evidence>
<feature type="compositionally biased region" description="Low complexity" evidence="8">
    <location>
        <begin position="637"/>
        <end position="653"/>
    </location>
</feature>
<dbReference type="Pfam" id="PF25057">
    <property type="entry name" value="CUT_N"/>
    <property type="match status" value="1"/>
</dbReference>
<dbReference type="InterPro" id="IPR056953">
    <property type="entry name" value="CUT_N"/>
</dbReference>
<dbReference type="InterPro" id="IPR057475">
    <property type="entry name" value="CUT_C"/>
</dbReference>
<evidence type="ECO:0000256" key="4">
    <source>
        <dbReference type="ARBA" id="ARBA00022692"/>
    </source>
</evidence>
<evidence type="ECO:0000256" key="3">
    <source>
        <dbReference type="ARBA" id="ARBA00022475"/>
    </source>
</evidence>
<keyword evidence="5" id="KW-0732">Signal</keyword>
<organism evidence="11 12">
    <name type="scientific">Caenorhabditis auriculariae</name>
    <dbReference type="NCBI Taxonomy" id="2777116"/>
    <lineage>
        <taxon>Eukaryota</taxon>
        <taxon>Metazoa</taxon>
        <taxon>Ecdysozoa</taxon>
        <taxon>Nematoda</taxon>
        <taxon>Chromadorea</taxon>
        <taxon>Rhabditida</taxon>
        <taxon>Rhabditina</taxon>
        <taxon>Rhabditomorpha</taxon>
        <taxon>Rhabditoidea</taxon>
        <taxon>Rhabditidae</taxon>
        <taxon>Peloderinae</taxon>
        <taxon>Caenorhabditis</taxon>
    </lineage>
</organism>
<accession>A0A8S1HLH6</accession>
<dbReference type="InterPro" id="IPR036465">
    <property type="entry name" value="vWFA_dom_sf"/>
</dbReference>
<dbReference type="Pfam" id="PF25301">
    <property type="entry name" value="CUT_C"/>
    <property type="match status" value="1"/>
</dbReference>
<feature type="region of interest" description="Disordered" evidence="8">
    <location>
        <begin position="1"/>
        <end position="46"/>
    </location>
</feature>
<dbReference type="Pfam" id="PF00092">
    <property type="entry name" value="VWA"/>
    <property type="match status" value="2"/>
</dbReference>
<comment type="subcellular location">
    <subcellularLocation>
        <location evidence="1">Cell membrane</location>
        <topology evidence="1">Single-pass type I membrane protein</topology>
    </subcellularLocation>
</comment>